<feature type="domain" description="Ig-like" evidence="1">
    <location>
        <begin position="338"/>
        <end position="385"/>
    </location>
</feature>
<dbReference type="GO" id="GO:0005509">
    <property type="term" value="F:calcium ion binding"/>
    <property type="evidence" value="ECO:0007669"/>
    <property type="project" value="InterPro"/>
</dbReference>
<dbReference type="InterPro" id="IPR044048">
    <property type="entry name" value="Big_12"/>
</dbReference>
<dbReference type="Gene3D" id="2.150.10.10">
    <property type="entry name" value="Serralysin-like metalloprotease, C-terminal"/>
    <property type="match status" value="1"/>
</dbReference>
<organism evidence="4 5">
    <name type="scientific">Microvirga aerophila</name>
    <dbReference type="NCBI Taxonomy" id="670291"/>
    <lineage>
        <taxon>Bacteria</taxon>
        <taxon>Pseudomonadati</taxon>
        <taxon>Pseudomonadota</taxon>
        <taxon>Alphaproteobacteria</taxon>
        <taxon>Hyphomicrobiales</taxon>
        <taxon>Methylobacteriaceae</taxon>
        <taxon>Microvirga</taxon>
    </lineage>
</organism>
<dbReference type="PANTHER" id="PTHR34677:SF3">
    <property type="entry name" value="BACTERIAL IG-LIKE DOMAIN-CONTAINING PROTEIN"/>
    <property type="match status" value="1"/>
</dbReference>
<dbReference type="RefSeq" id="WP_170285146.1">
    <property type="nucleotide sequence ID" value="NZ_BJYU01000170.1"/>
</dbReference>
<evidence type="ECO:0000313" key="4">
    <source>
        <dbReference type="EMBL" id="GEO18239.1"/>
    </source>
</evidence>
<feature type="domain" description="Bacterial Ig-like" evidence="2">
    <location>
        <begin position="503"/>
        <end position="558"/>
    </location>
</feature>
<evidence type="ECO:0000313" key="5">
    <source>
        <dbReference type="Proteomes" id="UP000321085"/>
    </source>
</evidence>
<dbReference type="AlphaFoldDB" id="A0A512C233"/>
<dbReference type="InterPro" id="IPR044016">
    <property type="entry name" value="Big_13"/>
</dbReference>
<dbReference type="SUPFAM" id="SSF50939">
    <property type="entry name" value="Sialidases"/>
    <property type="match status" value="1"/>
</dbReference>
<dbReference type="Pfam" id="PF12245">
    <property type="entry name" value="Big_3_2"/>
    <property type="match status" value="1"/>
</dbReference>
<dbReference type="Pfam" id="PF00353">
    <property type="entry name" value="HemolysinCabind"/>
    <property type="match status" value="2"/>
</dbReference>
<dbReference type="Proteomes" id="UP000321085">
    <property type="component" value="Unassembled WGS sequence"/>
</dbReference>
<dbReference type="InterPro" id="IPR036278">
    <property type="entry name" value="Sialidase_sf"/>
</dbReference>
<evidence type="ECO:0000259" key="1">
    <source>
        <dbReference type="Pfam" id="PF12245"/>
    </source>
</evidence>
<evidence type="ECO:0000259" key="2">
    <source>
        <dbReference type="Pfam" id="PF19077"/>
    </source>
</evidence>
<dbReference type="InterPro" id="IPR001343">
    <property type="entry name" value="Hemolysn_Ca-bd"/>
</dbReference>
<dbReference type="PRINTS" id="PR00313">
    <property type="entry name" value="CABNDNGRPT"/>
</dbReference>
<dbReference type="SUPFAM" id="SSF51120">
    <property type="entry name" value="beta-Roll"/>
    <property type="match status" value="2"/>
</dbReference>
<sequence>MAALIDKSTTYKITIDPITEDNFITKAEADGTIIITGTLWKDLTSGYALVLKVGGYEYPANITKTNNPNKDDWSLKLTDDKLAALLSSDEVIVSVYDADGALITFKSHKYSVDTTPPEAGTLDFRYLDDTGRTTDAVVVTQDRTLDLTLTGQEAGATVVYQQKVDGAWTNLASPNLTNLTDGSYEFRAVVTDAVGNTSYSNVKSVVVDTTASAAGTLSFSGLYGSEAGTKDNTFDLSLTVHEANSTVVYQQKIGNGEWTNLTSPNLTDLVDGTYHFRAVITDAAGNFSYSDVKSVAIDITKPATLGVALTEDTGPTDGITSNSDLTLTGEEYGAKVEYSLDGETWTTTAPAVANLVQGSNTVQVRQTDTAGNVSEVNSITFTLDSTKPVAPGVALATDSGVNGDHLTSDGTLKVTAEEDATVEYSIDGGKTWADSFTAAEGENSVEVRQTDKAGNVSYASEVFTFTLDTAKPVTGTMSFLGLSGAEEGTKDTAFDLFLVGQEDGASVTYEVKDAEGNWNATTAQQNDLEDGSYEFRAVVTDAAGKTSYSNVKSVVVDTTAPAAGMLSLSGLSDTGPNATGGLTSDNTFDLTLTNNDANSTVAFEVSKDGGASWQVTSSAQNGLTDGNYLFRAVVTNAAGSSSYSNAKSITVDASVPSVAVAIAAVGANGTSTVTLRFGEAITGLTTDDLQVTGGSVANLTADPSGKIFTGTFTPAANFEGTASITVNAGSYTDVAGNPGVAGSASLAVDMKAPTIDMLVKSFLGAHAVTFNFNDQLSAASFTADDLVVGGAIVKALVSDSSMSQTAIMHTALGSGGKISVAVEDGSYTDDSGNVGAGLSKTFDVTTSKATAGADWLVGAGGRNVLKGGAGDDIVRGRGGNDVITGGSGKDLLDLSDGKKGIKIDFSAANVKYAAFEGRAAGLGVDKYRDMEGVIGTNYSDKITGSSSGDILAGLGGNDILRGGRGNDVFVFEAKGGRDRIMDFGDKARNQDGLDLRYFDFNVTADSFAAWKASHVKQIGANVLVNIDATTSVKLIDVKAKAIGFDDFLF</sequence>
<dbReference type="InterPro" id="IPR013783">
    <property type="entry name" value="Ig-like_fold"/>
</dbReference>
<gene>
    <name evidence="4" type="ORF">MAE02_59350</name>
</gene>
<dbReference type="Gene3D" id="2.60.40.10">
    <property type="entry name" value="Immunoglobulins"/>
    <property type="match status" value="7"/>
</dbReference>
<feature type="domain" description="Bacterial Ig-like" evidence="3">
    <location>
        <begin position="652"/>
        <end position="747"/>
    </location>
</feature>
<dbReference type="PANTHER" id="PTHR34677">
    <property type="match status" value="1"/>
</dbReference>
<keyword evidence="5" id="KW-1185">Reference proteome</keyword>
<proteinExistence type="predicted"/>
<accession>A0A512C233</accession>
<evidence type="ECO:0008006" key="6">
    <source>
        <dbReference type="Google" id="ProtNLM"/>
    </source>
</evidence>
<dbReference type="InterPro" id="IPR011049">
    <property type="entry name" value="Serralysin-like_metalloprot_C"/>
</dbReference>
<comment type="caution">
    <text evidence="4">The sequence shown here is derived from an EMBL/GenBank/DDBJ whole genome shotgun (WGS) entry which is preliminary data.</text>
</comment>
<evidence type="ECO:0000259" key="3">
    <source>
        <dbReference type="Pfam" id="PF19078"/>
    </source>
</evidence>
<name>A0A512C233_9HYPH</name>
<dbReference type="Pfam" id="PF19078">
    <property type="entry name" value="Big_12"/>
    <property type="match status" value="1"/>
</dbReference>
<dbReference type="InterPro" id="IPR018511">
    <property type="entry name" value="Hemolysin-typ_Ca-bd_CS"/>
</dbReference>
<protein>
    <recommendedName>
        <fullName evidence="6">Bacterial Ig-like domain-containing protein</fullName>
    </recommendedName>
</protein>
<dbReference type="EMBL" id="BJYU01000170">
    <property type="protein sequence ID" value="GEO18239.1"/>
    <property type="molecule type" value="Genomic_DNA"/>
</dbReference>
<dbReference type="Pfam" id="PF19077">
    <property type="entry name" value="Big_13"/>
    <property type="match status" value="1"/>
</dbReference>
<reference evidence="4 5" key="1">
    <citation type="submission" date="2019-07" db="EMBL/GenBank/DDBJ databases">
        <title>Whole genome shotgun sequence of Microvirga aerophila NBRC 106136.</title>
        <authorList>
            <person name="Hosoyama A."/>
            <person name="Uohara A."/>
            <person name="Ohji S."/>
            <person name="Ichikawa N."/>
        </authorList>
    </citation>
    <scope>NUCLEOTIDE SEQUENCE [LARGE SCALE GENOMIC DNA]</scope>
    <source>
        <strain evidence="4 5">NBRC 106136</strain>
    </source>
</reference>
<dbReference type="PROSITE" id="PS00330">
    <property type="entry name" value="HEMOLYSIN_CALCIUM"/>
    <property type="match status" value="1"/>
</dbReference>
<dbReference type="InterPro" id="IPR022038">
    <property type="entry name" value="Ig-like_bact"/>
</dbReference>